<feature type="signal peptide" evidence="9">
    <location>
        <begin position="1"/>
        <end position="18"/>
    </location>
</feature>
<proteinExistence type="inferred from homology"/>
<sequence length="213" mass="23790">MLLQVFAGLLLLTSPSIALKFSISSFPESSASSYQKCISNFVSADTLVVVTAIVTGSKGDGQRVNIEIKDMQGNQYGKPRDAIGEVRMAFTTHDASSMDVCFENIAIDGLPGKSRDIELDVEIGADAMDWAAIQKAEKLKPVEVELRRREDTAQEIVDTLAYMRSRELKLRNTNESTNQRVKFFGFVSMSVLIAVGIWQVIYLRTYFKRKHLI</sequence>
<keyword evidence="12" id="KW-1185">Reference proteome</keyword>
<dbReference type="GO" id="GO:0030134">
    <property type="term" value="C:COPII-coated ER to Golgi transport vesicle"/>
    <property type="evidence" value="ECO:0007669"/>
    <property type="project" value="EnsemblFungi"/>
</dbReference>
<comment type="caution">
    <text evidence="11">The sequence shown here is derived from an EMBL/GenBank/DDBJ whole genome shotgun (WGS) entry which is preliminary data.</text>
</comment>
<dbReference type="Pfam" id="PF01105">
    <property type="entry name" value="EMP24_GP25L"/>
    <property type="match status" value="1"/>
</dbReference>
<dbReference type="GO" id="GO:0006888">
    <property type="term" value="P:endoplasmic reticulum to Golgi vesicle-mediated transport"/>
    <property type="evidence" value="ECO:0007669"/>
    <property type="project" value="EnsemblFungi"/>
</dbReference>
<dbReference type="Proteomes" id="UP000186594">
    <property type="component" value="Unassembled WGS sequence"/>
</dbReference>
<name>A0A1U7LN29_NEOID</name>
<dbReference type="AlphaFoldDB" id="A0A1U7LN29"/>
<evidence type="ECO:0000313" key="12">
    <source>
        <dbReference type="Proteomes" id="UP000186594"/>
    </source>
</evidence>
<dbReference type="PANTHER" id="PTHR22811">
    <property type="entry name" value="TRANSMEMBRANE EMP24 DOMAIN-CONTAINING PROTEIN"/>
    <property type="match status" value="1"/>
</dbReference>
<evidence type="ECO:0000256" key="3">
    <source>
        <dbReference type="ARBA" id="ARBA00022692"/>
    </source>
</evidence>
<reference evidence="11 12" key="1">
    <citation type="submission" date="2016-04" db="EMBL/GenBank/DDBJ databases">
        <title>Evolutionary innovation and constraint leading to complex multicellularity in the Ascomycota.</title>
        <authorList>
            <person name="Cisse O."/>
            <person name="Nguyen A."/>
            <person name="Hewitt D.A."/>
            <person name="Jedd G."/>
            <person name="Stajich J.E."/>
        </authorList>
    </citation>
    <scope>NUCLEOTIDE SEQUENCE [LARGE SCALE GENOMIC DNA]</scope>
    <source>
        <strain evidence="11 12">DAH-3</strain>
    </source>
</reference>
<evidence type="ECO:0000256" key="5">
    <source>
        <dbReference type="ARBA" id="ARBA00022989"/>
    </source>
</evidence>
<feature type="domain" description="GOLD" evidence="10">
    <location>
        <begin position="35"/>
        <end position="123"/>
    </location>
</feature>
<dbReference type="InterPro" id="IPR015720">
    <property type="entry name" value="Emp24-like"/>
</dbReference>
<feature type="transmembrane region" description="Helical" evidence="8">
    <location>
        <begin position="183"/>
        <end position="203"/>
    </location>
</feature>
<dbReference type="EMBL" id="LXFE01001037">
    <property type="protein sequence ID" value="OLL23993.1"/>
    <property type="molecule type" value="Genomic_DNA"/>
</dbReference>
<evidence type="ECO:0000256" key="7">
    <source>
        <dbReference type="RuleBase" id="RU003827"/>
    </source>
</evidence>
<feature type="chain" id="PRO_5012752931" evidence="9">
    <location>
        <begin position="19"/>
        <end position="213"/>
    </location>
</feature>
<keyword evidence="3 7" id="KW-0812">Transmembrane</keyword>
<evidence type="ECO:0000256" key="4">
    <source>
        <dbReference type="ARBA" id="ARBA00022729"/>
    </source>
</evidence>
<keyword evidence="6 8" id="KW-0472">Membrane</keyword>
<dbReference type="STRING" id="1198029.A0A1U7LN29"/>
<protein>
    <submittedName>
        <fullName evidence="11">Endoplasmic reticulum vesicle protein 25</fullName>
    </submittedName>
</protein>
<evidence type="ECO:0000313" key="11">
    <source>
        <dbReference type="EMBL" id="OLL23993.1"/>
    </source>
</evidence>
<evidence type="ECO:0000256" key="6">
    <source>
        <dbReference type="ARBA" id="ARBA00023136"/>
    </source>
</evidence>
<evidence type="ECO:0000256" key="9">
    <source>
        <dbReference type="SAM" id="SignalP"/>
    </source>
</evidence>
<dbReference type="OMA" id="DVFEACF"/>
<keyword evidence="5 8" id="KW-1133">Transmembrane helix</keyword>
<dbReference type="GO" id="GO:0016020">
    <property type="term" value="C:membrane"/>
    <property type="evidence" value="ECO:0007669"/>
    <property type="project" value="UniProtKB-SubCell"/>
</dbReference>
<comment type="subcellular location">
    <subcellularLocation>
        <location evidence="1 7">Membrane</location>
        <topology evidence="1 7">Single-pass type I membrane protein</topology>
    </subcellularLocation>
</comment>
<evidence type="ECO:0000256" key="2">
    <source>
        <dbReference type="ARBA" id="ARBA00007104"/>
    </source>
</evidence>
<gene>
    <name evidence="11" type="ORF">NEOLI_004170</name>
</gene>
<comment type="similarity">
    <text evidence="2 7">Belongs to the EMP24/GP25L family.</text>
</comment>
<dbReference type="PROSITE" id="PS50866">
    <property type="entry name" value="GOLD"/>
    <property type="match status" value="1"/>
</dbReference>
<evidence type="ECO:0000259" key="10">
    <source>
        <dbReference type="PROSITE" id="PS50866"/>
    </source>
</evidence>
<evidence type="ECO:0000256" key="1">
    <source>
        <dbReference type="ARBA" id="ARBA00004479"/>
    </source>
</evidence>
<evidence type="ECO:0000256" key="8">
    <source>
        <dbReference type="SAM" id="Phobius"/>
    </source>
</evidence>
<keyword evidence="4 9" id="KW-0732">Signal</keyword>
<organism evidence="11 12">
    <name type="scientific">Neolecta irregularis (strain DAH-3)</name>
    <dbReference type="NCBI Taxonomy" id="1198029"/>
    <lineage>
        <taxon>Eukaryota</taxon>
        <taxon>Fungi</taxon>
        <taxon>Dikarya</taxon>
        <taxon>Ascomycota</taxon>
        <taxon>Taphrinomycotina</taxon>
        <taxon>Neolectales</taxon>
        <taxon>Neolectaceae</taxon>
        <taxon>Neolecta</taxon>
    </lineage>
</organism>
<accession>A0A1U7LN29</accession>
<dbReference type="SMART" id="SM01190">
    <property type="entry name" value="EMP24_GP25L"/>
    <property type="match status" value="1"/>
</dbReference>
<dbReference type="InterPro" id="IPR009038">
    <property type="entry name" value="GOLD_dom"/>
</dbReference>
<dbReference type="OrthoDB" id="759142at2759"/>